<feature type="domain" description="DZIP3-like HEPN" evidence="2">
    <location>
        <begin position="492"/>
        <end position="598"/>
    </location>
</feature>
<protein>
    <recommendedName>
        <fullName evidence="2">DZIP3-like HEPN domain-containing protein</fullName>
    </recommendedName>
</protein>
<accession>A0ABD3XU05</accession>
<dbReference type="Gene3D" id="3.90.70.80">
    <property type="match status" value="1"/>
</dbReference>
<sequence length="663" mass="70847">ASEGTIHLDSFIYNESFDDYCSRMDRDREWADHVVVVAMARMLQMDIMIVTSSPSSGPKDIIVWVVGKTAFQEDPILLGHVWESHYMSLQHIAPVVNGQDLAGPYTQAQTDVHTPTPTAHLMKISTSGSTSSTAVSLIQAPTTNDSLSVSSESTSSATPTCKTPDIMQAPILESNTADIVQITVSTSTSADVMPFLTLLSTLSTNINGLMQALTTGYTPSLTSTTDVVKQTATSSFLRTDLMQTSSFLPTTSVPTTTNIMLATTSASTPSTTIGSTPCPSATSTTVVMQAPIYIPTTTNIMLATSSASTPSTTIGSTPCSSSTSTTVVMHAPTYIPTTTNSLLATTSVSTPSTTTGSTPCLTSTSTTAGIMQAPSSGLITIDIMQASASGSKLSTTTGSVQCPTSALTTANLMQAPALASTPDIQSPSSGSTTNAMQPQASSSMPSTTADVMHTSLVDDRDRYMHIACLLVNVGSRVVRRLLHFHMVTPSCTLDQYLAKKRIAIDNLRKRKILNKSQMAILFPSSGSTNLGDYDISLLSALFTNIVPNISQQQLNMIQSLRDKRNKIVAHAKSVTVNSNDYQTLWNDICRILEALSRQCNDPDFENEIPREIQGIKVSTIQGTSLCDALQTHHRRMDTLERLVQDLISSHSQESSQESDDSDS</sequence>
<reference evidence="3 4" key="1">
    <citation type="submission" date="2024-11" db="EMBL/GenBank/DDBJ databases">
        <title>Chromosome-level genome assembly of the freshwater bivalve Anodonta woodiana.</title>
        <authorList>
            <person name="Chen X."/>
        </authorList>
    </citation>
    <scope>NUCLEOTIDE SEQUENCE [LARGE SCALE GENOMIC DNA]</scope>
    <source>
        <strain evidence="3">MN2024</strain>
        <tissue evidence="3">Gills</tissue>
    </source>
</reference>
<feature type="region of interest" description="Disordered" evidence="1">
    <location>
        <begin position="419"/>
        <end position="449"/>
    </location>
</feature>
<evidence type="ECO:0000313" key="3">
    <source>
        <dbReference type="EMBL" id="KAL3888933.1"/>
    </source>
</evidence>
<dbReference type="CDD" id="cd22758">
    <property type="entry name" value="OTU_232R-like"/>
    <property type="match status" value="1"/>
</dbReference>
<dbReference type="AlphaFoldDB" id="A0ABD3XU05"/>
<dbReference type="Pfam" id="PF18738">
    <property type="entry name" value="HEPN_DZIP3"/>
    <property type="match status" value="1"/>
</dbReference>
<evidence type="ECO:0000259" key="2">
    <source>
        <dbReference type="Pfam" id="PF18738"/>
    </source>
</evidence>
<gene>
    <name evidence="3" type="ORF">ACJMK2_001293</name>
</gene>
<name>A0ABD3XU05_SINWO</name>
<dbReference type="Proteomes" id="UP001634394">
    <property type="component" value="Unassembled WGS sequence"/>
</dbReference>
<feature type="compositionally biased region" description="Polar residues" evidence="1">
    <location>
        <begin position="422"/>
        <end position="449"/>
    </location>
</feature>
<keyword evidence="4" id="KW-1185">Reference proteome</keyword>
<evidence type="ECO:0000313" key="4">
    <source>
        <dbReference type="Proteomes" id="UP001634394"/>
    </source>
</evidence>
<dbReference type="InterPro" id="IPR041249">
    <property type="entry name" value="HEPN_DZIP3"/>
</dbReference>
<evidence type="ECO:0000256" key="1">
    <source>
        <dbReference type="SAM" id="MobiDB-lite"/>
    </source>
</evidence>
<dbReference type="InterPro" id="IPR038765">
    <property type="entry name" value="Papain-like_cys_pep_sf"/>
</dbReference>
<dbReference type="SUPFAM" id="SSF54001">
    <property type="entry name" value="Cysteine proteinases"/>
    <property type="match status" value="1"/>
</dbReference>
<dbReference type="EMBL" id="JBJQND010000001">
    <property type="protein sequence ID" value="KAL3888933.1"/>
    <property type="molecule type" value="Genomic_DNA"/>
</dbReference>
<proteinExistence type="predicted"/>
<organism evidence="3 4">
    <name type="scientific">Sinanodonta woodiana</name>
    <name type="common">Chinese pond mussel</name>
    <name type="synonym">Anodonta woodiana</name>
    <dbReference type="NCBI Taxonomy" id="1069815"/>
    <lineage>
        <taxon>Eukaryota</taxon>
        <taxon>Metazoa</taxon>
        <taxon>Spiralia</taxon>
        <taxon>Lophotrochozoa</taxon>
        <taxon>Mollusca</taxon>
        <taxon>Bivalvia</taxon>
        <taxon>Autobranchia</taxon>
        <taxon>Heteroconchia</taxon>
        <taxon>Palaeoheterodonta</taxon>
        <taxon>Unionida</taxon>
        <taxon>Unionoidea</taxon>
        <taxon>Unionidae</taxon>
        <taxon>Unioninae</taxon>
        <taxon>Sinanodonta</taxon>
    </lineage>
</organism>
<comment type="caution">
    <text evidence="3">The sequence shown here is derived from an EMBL/GenBank/DDBJ whole genome shotgun (WGS) entry which is preliminary data.</text>
</comment>
<feature type="non-terminal residue" evidence="3">
    <location>
        <position position="1"/>
    </location>
</feature>